<evidence type="ECO:0008006" key="2">
    <source>
        <dbReference type="Google" id="ProtNLM"/>
    </source>
</evidence>
<dbReference type="AlphaFoldDB" id="X1IAW9"/>
<dbReference type="EMBL" id="BARU01019609">
    <property type="protein sequence ID" value="GAH54723.1"/>
    <property type="molecule type" value="Genomic_DNA"/>
</dbReference>
<name>X1IAW9_9ZZZZ</name>
<evidence type="ECO:0000313" key="1">
    <source>
        <dbReference type="EMBL" id="GAH54723.1"/>
    </source>
</evidence>
<dbReference type="PROSITE" id="PS52050">
    <property type="entry name" value="WYL"/>
    <property type="match status" value="1"/>
</dbReference>
<proteinExistence type="predicted"/>
<comment type="caution">
    <text evidence="1">The sequence shown here is derived from an EMBL/GenBank/DDBJ whole genome shotgun (WGS) entry which is preliminary data.</text>
</comment>
<reference evidence="1" key="1">
    <citation type="journal article" date="2014" name="Front. Microbiol.">
        <title>High frequency of phylogenetically diverse reductive dehalogenase-homologous genes in deep subseafloor sedimentary metagenomes.</title>
        <authorList>
            <person name="Kawai M."/>
            <person name="Futagami T."/>
            <person name="Toyoda A."/>
            <person name="Takaki Y."/>
            <person name="Nishi S."/>
            <person name="Hori S."/>
            <person name="Arai W."/>
            <person name="Tsubouchi T."/>
            <person name="Morono Y."/>
            <person name="Uchiyama I."/>
            <person name="Ito T."/>
            <person name="Fujiyama A."/>
            <person name="Inagaki F."/>
            <person name="Takami H."/>
        </authorList>
    </citation>
    <scope>NUCLEOTIDE SEQUENCE</scope>
    <source>
        <strain evidence="1">Expedition CK06-06</strain>
    </source>
</reference>
<protein>
    <recommendedName>
        <fullName evidence="2">Helicase XPB/Ssl2 N-terminal domain-containing protein</fullName>
    </recommendedName>
</protein>
<organism evidence="1">
    <name type="scientific">marine sediment metagenome</name>
    <dbReference type="NCBI Taxonomy" id="412755"/>
    <lineage>
        <taxon>unclassified sequences</taxon>
        <taxon>metagenomes</taxon>
        <taxon>ecological metagenomes</taxon>
    </lineage>
</organism>
<sequence>SDKHGEVNMGFAGGYIKVDDPILLEELKSQKRIRAVIKDIVDDKLILLDPDVNVKKLARELQRLGFMPQLDSEQVHLTSEGRYHLSLTKEDLYYLLGALQFILTVEDELGTSVTDDRVAPLLERLKPDSESSYNLHFFAETIAKGFHKKFRSAMKKKVGEATTKYKKQVSRLITSTSPRALSKYSFSGPNPSKKKGDIKNMIDFAIDNSFELEIKYLKASDEKVEEVVEPESVDSDKLYAYCEKRDSYSVYSLDRIQQTRLL</sequence>
<accession>X1IAW9</accession>
<gene>
    <name evidence="1" type="ORF">S03H2_32277</name>
</gene>
<feature type="non-terminal residue" evidence="1">
    <location>
        <position position="1"/>
    </location>
</feature>